<gene>
    <name evidence="1" type="ORF">GCM10023082_01730</name>
</gene>
<protein>
    <recommendedName>
        <fullName evidence="3">3-methyl-2-oxobutanoate hydroxymethyltransferase</fullName>
    </recommendedName>
</protein>
<evidence type="ECO:0008006" key="3">
    <source>
        <dbReference type="Google" id="ProtNLM"/>
    </source>
</evidence>
<organism evidence="1 2">
    <name type="scientific">Streptomyces tremellae</name>
    <dbReference type="NCBI Taxonomy" id="1124239"/>
    <lineage>
        <taxon>Bacteria</taxon>
        <taxon>Bacillati</taxon>
        <taxon>Actinomycetota</taxon>
        <taxon>Actinomycetes</taxon>
        <taxon>Kitasatosporales</taxon>
        <taxon>Streptomycetaceae</taxon>
        <taxon>Streptomyces</taxon>
    </lineage>
</organism>
<evidence type="ECO:0000313" key="2">
    <source>
        <dbReference type="Proteomes" id="UP001499884"/>
    </source>
</evidence>
<dbReference type="EMBL" id="BAABEP010000001">
    <property type="protein sequence ID" value="GAA3707323.1"/>
    <property type="molecule type" value="Genomic_DNA"/>
</dbReference>
<dbReference type="Proteomes" id="UP001499884">
    <property type="component" value="Unassembled WGS sequence"/>
</dbReference>
<reference evidence="2" key="1">
    <citation type="journal article" date="2019" name="Int. J. Syst. Evol. Microbiol.">
        <title>The Global Catalogue of Microorganisms (GCM) 10K type strain sequencing project: providing services to taxonomists for standard genome sequencing and annotation.</title>
        <authorList>
            <consortium name="The Broad Institute Genomics Platform"/>
            <consortium name="The Broad Institute Genome Sequencing Center for Infectious Disease"/>
            <person name="Wu L."/>
            <person name="Ma J."/>
        </authorList>
    </citation>
    <scope>NUCLEOTIDE SEQUENCE [LARGE SCALE GENOMIC DNA]</scope>
    <source>
        <strain evidence="2">JCM 30846</strain>
    </source>
</reference>
<sequence>MARTTELDRAPAPPQVPALSECARATSAYESRFRIDRPIVPARAARVIALDERAVAVARHVAGRQWAHARFYACEGGDPLDPLLRRLDGVPAPLAQVLTGTDVVVVLATEDTGRQYAEAIGRICRERGITTAGLVLGIDYEAQDAVAALRPYARVLLPSADESDVFELLTALRV</sequence>
<evidence type="ECO:0000313" key="1">
    <source>
        <dbReference type="EMBL" id="GAA3707323.1"/>
    </source>
</evidence>
<dbReference type="RefSeq" id="WP_345639844.1">
    <property type="nucleotide sequence ID" value="NZ_BAABEP010000001.1"/>
</dbReference>
<comment type="caution">
    <text evidence="1">The sequence shown here is derived from an EMBL/GenBank/DDBJ whole genome shotgun (WGS) entry which is preliminary data.</text>
</comment>
<accession>A0ABP7DMM0</accession>
<name>A0ABP7DMM0_9ACTN</name>
<proteinExistence type="predicted"/>
<keyword evidence="2" id="KW-1185">Reference proteome</keyword>